<organism evidence="1 2">
    <name type="scientific">Nocardia puris</name>
    <dbReference type="NCBI Taxonomy" id="208602"/>
    <lineage>
        <taxon>Bacteria</taxon>
        <taxon>Bacillati</taxon>
        <taxon>Actinomycetota</taxon>
        <taxon>Actinomycetes</taxon>
        <taxon>Mycobacteriales</taxon>
        <taxon>Nocardiaceae</taxon>
        <taxon>Nocardia</taxon>
    </lineage>
</organism>
<proteinExistence type="predicted"/>
<keyword evidence="2" id="KW-1185">Reference proteome</keyword>
<dbReference type="AlphaFoldDB" id="A0A366D5F3"/>
<accession>A0A366D5F3</accession>
<reference evidence="1 2" key="1">
    <citation type="submission" date="2018-06" db="EMBL/GenBank/DDBJ databases">
        <title>Genomic Encyclopedia of Type Strains, Phase IV (KMG-IV): sequencing the most valuable type-strain genomes for metagenomic binning, comparative biology and taxonomic classification.</title>
        <authorList>
            <person name="Goeker M."/>
        </authorList>
    </citation>
    <scope>NUCLEOTIDE SEQUENCE [LARGE SCALE GENOMIC DNA]</scope>
    <source>
        <strain evidence="1 2">DSM 44599</strain>
    </source>
</reference>
<dbReference type="EMBL" id="QNRE01000015">
    <property type="protein sequence ID" value="RBO85257.1"/>
    <property type="molecule type" value="Genomic_DNA"/>
</dbReference>
<gene>
    <name evidence="1" type="ORF">DFR74_115105</name>
</gene>
<name>A0A366D5F3_9NOCA</name>
<comment type="caution">
    <text evidence="1">The sequence shown here is derived from an EMBL/GenBank/DDBJ whole genome shotgun (WGS) entry which is preliminary data.</text>
</comment>
<protein>
    <submittedName>
        <fullName evidence="1">Uncharacterized protein</fullName>
    </submittedName>
</protein>
<evidence type="ECO:0000313" key="1">
    <source>
        <dbReference type="EMBL" id="RBO85257.1"/>
    </source>
</evidence>
<dbReference type="Proteomes" id="UP000252586">
    <property type="component" value="Unassembled WGS sequence"/>
</dbReference>
<evidence type="ECO:0000313" key="2">
    <source>
        <dbReference type="Proteomes" id="UP000252586"/>
    </source>
</evidence>
<sequence length="109" mass="12189">MTPREPAARDTPAPAITEVDQGVEPWDVAGFLDVIIGADEPAVPVFACQYVEARLMCQERLTGSERCQPEVVTFVRRVVFSLAHADRRVLAVRGVTARRRLRNGSVWER</sequence>